<feature type="region of interest" description="Disordered" evidence="1">
    <location>
        <begin position="104"/>
        <end position="132"/>
    </location>
</feature>
<dbReference type="Pfam" id="PF13649">
    <property type="entry name" value="Methyltransf_25"/>
    <property type="match status" value="1"/>
</dbReference>
<comment type="caution">
    <text evidence="3">The sequence shown here is derived from an EMBL/GenBank/DDBJ whole genome shotgun (WGS) entry which is preliminary data.</text>
</comment>
<evidence type="ECO:0000259" key="2">
    <source>
        <dbReference type="Pfam" id="PF13649"/>
    </source>
</evidence>
<organism evidence="3 4">
    <name type="scientific">Mycobacterium paraseoulense</name>
    <dbReference type="NCBI Taxonomy" id="590652"/>
    <lineage>
        <taxon>Bacteria</taxon>
        <taxon>Bacillati</taxon>
        <taxon>Actinomycetota</taxon>
        <taxon>Actinomycetes</taxon>
        <taxon>Mycobacteriales</taxon>
        <taxon>Mycobacteriaceae</taxon>
        <taxon>Mycobacterium</taxon>
    </lineage>
</organism>
<dbReference type="CDD" id="cd02440">
    <property type="entry name" value="AdoMet_MTases"/>
    <property type="match status" value="1"/>
</dbReference>
<name>A0A1X0I295_9MYCO</name>
<protein>
    <recommendedName>
        <fullName evidence="2">Methyltransferase domain-containing protein</fullName>
    </recommendedName>
</protein>
<gene>
    <name evidence="3" type="ORF">BST39_27615</name>
</gene>
<evidence type="ECO:0000256" key="1">
    <source>
        <dbReference type="SAM" id="MobiDB-lite"/>
    </source>
</evidence>
<accession>A0A1X0I295</accession>
<dbReference type="SUPFAM" id="SSF53335">
    <property type="entry name" value="S-adenosyl-L-methionine-dependent methyltransferases"/>
    <property type="match status" value="1"/>
</dbReference>
<feature type="domain" description="Methyltransferase" evidence="2">
    <location>
        <begin position="19"/>
        <end position="100"/>
    </location>
</feature>
<proteinExistence type="predicted"/>
<keyword evidence="4" id="KW-1185">Reference proteome</keyword>
<sequence length="155" mass="16943">MAAQPNYWNHNDGLHRGDVLDVGCGAGLLVRRPAAVSRGVVGIDADPPWVVRAANCLRSAENVSVRLARFEDFEADACSYDLVTFVASLHHLRRRETLFEARNAQARQGNWPSSGRRSPGKSARDPPTVVKALSPFPVRAGAPATRAGWRRCRTS</sequence>
<feature type="compositionally biased region" description="Polar residues" evidence="1">
    <location>
        <begin position="105"/>
        <end position="116"/>
    </location>
</feature>
<dbReference type="Proteomes" id="UP000192513">
    <property type="component" value="Unassembled WGS sequence"/>
</dbReference>
<dbReference type="STRING" id="590652.BST39_27615"/>
<dbReference type="Gene3D" id="3.40.50.150">
    <property type="entry name" value="Vaccinia Virus protein VP39"/>
    <property type="match status" value="1"/>
</dbReference>
<dbReference type="InterPro" id="IPR029063">
    <property type="entry name" value="SAM-dependent_MTases_sf"/>
</dbReference>
<dbReference type="InterPro" id="IPR041698">
    <property type="entry name" value="Methyltransf_25"/>
</dbReference>
<dbReference type="EMBL" id="MVIE01000073">
    <property type="protein sequence ID" value="ORB33044.1"/>
    <property type="molecule type" value="Genomic_DNA"/>
</dbReference>
<evidence type="ECO:0000313" key="4">
    <source>
        <dbReference type="Proteomes" id="UP000192513"/>
    </source>
</evidence>
<reference evidence="3 4" key="1">
    <citation type="submission" date="2017-02" db="EMBL/GenBank/DDBJ databases">
        <title>The new phylogeny of genus Mycobacterium.</title>
        <authorList>
            <person name="Tortoli E."/>
            <person name="Trovato A."/>
            <person name="Cirillo D.M."/>
        </authorList>
    </citation>
    <scope>NUCLEOTIDE SEQUENCE [LARGE SCALE GENOMIC DNA]</scope>
    <source>
        <strain evidence="3 4">DSM 45000</strain>
    </source>
</reference>
<dbReference type="AlphaFoldDB" id="A0A1X0I295"/>
<evidence type="ECO:0000313" key="3">
    <source>
        <dbReference type="EMBL" id="ORB33044.1"/>
    </source>
</evidence>